<dbReference type="PANTHER" id="PTHR43022:SF1">
    <property type="entry name" value="PROTEIN SMF"/>
    <property type="match status" value="1"/>
</dbReference>
<dbReference type="Pfam" id="PF02481">
    <property type="entry name" value="DNA_processg_A"/>
    <property type="match status" value="1"/>
</dbReference>
<dbReference type="Pfam" id="PF17782">
    <property type="entry name" value="WHD_DprA"/>
    <property type="match status" value="1"/>
</dbReference>
<evidence type="ECO:0000313" key="4">
    <source>
        <dbReference type="EMBL" id="ATW24549.1"/>
    </source>
</evidence>
<dbReference type="PANTHER" id="PTHR43022">
    <property type="entry name" value="PROTEIN SMF"/>
    <property type="match status" value="1"/>
</dbReference>
<dbReference type="AlphaFoldDB" id="A0A3G1KPZ5"/>
<evidence type="ECO:0000259" key="3">
    <source>
        <dbReference type="Pfam" id="PF17782"/>
    </source>
</evidence>
<feature type="domain" description="Smf/DprA SLOG" evidence="2">
    <location>
        <begin position="81"/>
        <end position="289"/>
    </location>
</feature>
<dbReference type="OrthoDB" id="9785707at2"/>
<accession>A0A3G1KPZ5</accession>
<reference evidence="4 5" key="1">
    <citation type="submission" date="2016-10" db="EMBL/GenBank/DDBJ databases">
        <title>Complete Genome Sequence of Peptococcaceae strain DCMF.</title>
        <authorList>
            <person name="Edwards R.J."/>
            <person name="Holland S.I."/>
            <person name="Deshpande N.P."/>
            <person name="Wong Y.K."/>
            <person name="Ertan H."/>
            <person name="Manefield M."/>
            <person name="Russell T.L."/>
            <person name="Lee M.J."/>
        </authorList>
    </citation>
    <scope>NUCLEOTIDE SEQUENCE [LARGE SCALE GENOMIC DNA]</scope>
    <source>
        <strain evidence="4 5">DCMF</strain>
    </source>
</reference>
<dbReference type="RefSeq" id="WP_148133747.1">
    <property type="nucleotide sequence ID" value="NZ_CP017634.1"/>
</dbReference>
<gene>
    <name evidence="4" type="ORF">DCMF_06915</name>
</gene>
<dbReference type="KEGG" id="fwa:DCMF_06915"/>
<dbReference type="EMBL" id="CP017634">
    <property type="protein sequence ID" value="ATW24549.1"/>
    <property type="molecule type" value="Genomic_DNA"/>
</dbReference>
<dbReference type="Gene3D" id="3.40.50.450">
    <property type="match status" value="1"/>
</dbReference>
<comment type="similarity">
    <text evidence="1">Belongs to the DprA/Smf family.</text>
</comment>
<evidence type="ECO:0000256" key="1">
    <source>
        <dbReference type="ARBA" id="ARBA00006525"/>
    </source>
</evidence>
<name>A0A3G1KPZ5_FORW1</name>
<dbReference type="NCBIfam" id="TIGR00732">
    <property type="entry name" value="dprA"/>
    <property type="match status" value="1"/>
</dbReference>
<dbReference type="InterPro" id="IPR057666">
    <property type="entry name" value="DrpA_SLOG"/>
</dbReference>
<dbReference type="InterPro" id="IPR036388">
    <property type="entry name" value="WH-like_DNA-bd_sf"/>
</dbReference>
<sequence>MDPRELKYLLALYSLPGMGQRHLKLLIDYFQSSEYAWQQSDLWERVPGWTGHDRRAFTGEGLGKGDVERVYENFLKSGAQALTLQDDAYPLLLRNIYDPPYVLFYRGTLPGEGDLCVALVGSRKATAYGRFMAETMAQGLGEKNVWVVSGMARGIDTWGHQGCLKAGGKTLAVLGSGVDVVYPRENRGLYEQIIASGAVLSELPLGTPPLAQHFPARNRIISGLSRGVIVVEAAEKSGSLITVDFALEQGRDVFAVPGPVTSALSKGTHHLIRQGAKLVEKAADVLEEYMDDAAPASARELNLFSFSQTERSILELLQCGTVHFDVLAEQSGLSASELAALLTLWEIKGLIRQIPGKYYSIGSVLSEN</sequence>
<dbReference type="InterPro" id="IPR041614">
    <property type="entry name" value="DprA_WH"/>
</dbReference>
<evidence type="ECO:0000259" key="2">
    <source>
        <dbReference type="Pfam" id="PF02481"/>
    </source>
</evidence>
<proteinExistence type="inferred from homology"/>
<dbReference type="GO" id="GO:0009294">
    <property type="term" value="P:DNA-mediated transformation"/>
    <property type="evidence" value="ECO:0007669"/>
    <property type="project" value="InterPro"/>
</dbReference>
<organism evidence="4 5">
    <name type="scientific">Formimonas warabiya</name>
    <dbReference type="NCBI Taxonomy" id="1761012"/>
    <lineage>
        <taxon>Bacteria</taxon>
        <taxon>Bacillati</taxon>
        <taxon>Bacillota</taxon>
        <taxon>Clostridia</taxon>
        <taxon>Eubacteriales</taxon>
        <taxon>Peptococcaceae</taxon>
        <taxon>Candidatus Formimonas</taxon>
    </lineage>
</organism>
<protein>
    <submittedName>
        <fullName evidence="4">DNA protecting protein DprA</fullName>
    </submittedName>
</protein>
<dbReference type="Proteomes" id="UP000323521">
    <property type="component" value="Chromosome"/>
</dbReference>
<keyword evidence="5" id="KW-1185">Reference proteome</keyword>
<evidence type="ECO:0000313" key="5">
    <source>
        <dbReference type="Proteomes" id="UP000323521"/>
    </source>
</evidence>
<dbReference type="InterPro" id="IPR003488">
    <property type="entry name" value="DprA"/>
</dbReference>
<dbReference type="SUPFAM" id="SSF102405">
    <property type="entry name" value="MCP/YpsA-like"/>
    <property type="match status" value="1"/>
</dbReference>
<feature type="domain" description="DprA winged helix" evidence="3">
    <location>
        <begin position="294"/>
        <end position="357"/>
    </location>
</feature>
<dbReference type="Gene3D" id="1.10.10.10">
    <property type="entry name" value="Winged helix-like DNA-binding domain superfamily/Winged helix DNA-binding domain"/>
    <property type="match status" value="1"/>
</dbReference>